<dbReference type="RefSeq" id="WP_150574540.1">
    <property type="nucleotide sequence ID" value="NZ_CABPSN010000001.1"/>
</dbReference>
<dbReference type="Proteomes" id="UP000366819">
    <property type="component" value="Unassembled WGS sequence"/>
</dbReference>
<name>A0A5E4SGS7_9BURK</name>
<accession>A0A5E4SGS7</accession>
<reference evidence="2 3" key="1">
    <citation type="submission" date="2019-08" db="EMBL/GenBank/DDBJ databases">
        <authorList>
            <person name="Peeters C."/>
        </authorList>
    </citation>
    <scope>NUCLEOTIDE SEQUENCE [LARGE SCALE GENOMIC DNA]</scope>
    <source>
        <strain evidence="2 3">LMG 31011</strain>
    </source>
</reference>
<feature type="region of interest" description="Disordered" evidence="1">
    <location>
        <begin position="311"/>
        <end position="331"/>
    </location>
</feature>
<dbReference type="SUPFAM" id="SSF50017">
    <property type="entry name" value="gp9"/>
    <property type="match status" value="1"/>
</dbReference>
<proteinExistence type="predicted"/>
<gene>
    <name evidence="2" type="ORF">PAQ31011_00787</name>
</gene>
<feature type="compositionally biased region" description="Low complexity" evidence="1">
    <location>
        <begin position="316"/>
        <end position="327"/>
    </location>
</feature>
<dbReference type="InterPro" id="IPR036240">
    <property type="entry name" value="Gp9-like_sf"/>
</dbReference>
<keyword evidence="3" id="KW-1185">Reference proteome</keyword>
<organism evidence="2 3">
    <name type="scientific">Pandoraea aquatica</name>
    <dbReference type="NCBI Taxonomy" id="2508290"/>
    <lineage>
        <taxon>Bacteria</taxon>
        <taxon>Pseudomonadati</taxon>
        <taxon>Pseudomonadota</taxon>
        <taxon>Betaproteobacteria</taxon>
        <taxon>Burkholderiales</taxon>
        <taxon>Burkholderiaceae</taxon>
        <taxon>Pandoraea</taxon>
    </lineage>
</organism>
<evidence type="ECO:0000313" key="2">
    <source>
        <dbReference type="EMBL" id="VVD74371.1"/>
    </source>
</evidence>
<feature type="region of interest" description="Disordered" evidence="1">
    <location>
        <begin position="1"/>
        <end position="21"/>
    </location>
</feature>
<protein>
    <submittedName>
        <fullName evidence="2">Uncharacterized protein</fullName>
    </submittedName>
</protein>
<dbReference type="OrthoDB" id="9108891at2"/>
<dbReference type="EMBL" id="CABPSN010000001">
    <property type="protein sequence ID" value="VVD74371.1"/>
    <property type="molecule type" value="Genomic_DNA"/>
</dbReference>
<dbReference type="AlphaFoldDB" id="A0A5E4SGS7"/>
<sequence>MTKQTINLGTAPAGKDGDTARSGFTKVNSNFDEIYARAQGKLAKDVSGAAGTMALSAAEALNGFIDLFGALTGNRIVTVPAAPAQGYTVRNRTTGAFVLTFSTSSGGGVVVQQGSTSELISDGENIIDPLAQQIGNATGRLKRVRVLTSSGTFTSTPGTKMVLVRLQAAGGAGGGTAGLGVGEGSIGSSGGSGGYSEHLMTSGFDGVAYVVGAGPAGVVGGNGPDGGNSSFAGITVTGGKGGRVSAPGAQVFAAAAQGGTASGANVLNRNGEPSSSAWLILGSGYSLGPGGSTPLGSGGISASAGANGGGGGGVAAGSSSSPSAAQAGGKGGDGLILVMEFE</sequence>
<evidence type="ECO:0000256" key="1">
    <source>
        <dbReference type="SAM" id="MobiDB-lite"/>
    </source>
</evidence>
<evidence type="ECO:0000313" key="3">
    <source>
        <dbReference type="Proteomes" id="UP000366819"/>
    </source>
</evidence>